<dbReference type="Proteomes" id="UP000335636">
    <property type="component" value="Unassembled WGS sequence"/>
</dbReference>
<dbReference type="EMBL" id="WJEC01007541">
    <property type="protein sequence ID" value="KAF7470359.1"/>
    <property type="molecule type" value="Genomic_DNA"/>
</dbReference>
<evidence type="ECO:0000313" key="3">
    <source>
        <dbReference type="Proteomes" id="UP000335636"/>
    </source>
</evidence>
<evidence type="ECO:0000313" key="1">
    <source>
        <dbReference type="EMBL" id="KAF7470359.1"/>
    </source>
</evidence>
<accession>A0A5E4CI88</accession>
<organism evidence="2 3">
    <name type="scientific">Marmota monax</name>
    <name type="common">Woodchuck</name>
    <dbReference type="NCBI Taxonomy" id="9995"/>
    <lineage>
        <taxon>Eukaryota</taxon>
        <taxon>Metazoa</taxon>
        <taxon>Chordata</taxon>
        <taxon>Craniata</taxon>
        <taxon>Vertebrata</taxon>
        <taxon>Euteleostomi</taxon>
        <taxon>Mammalia</taxon>
        <taxon>Eutheria</taxon>
        <taxon>Euarchontoglires</taxon>
        <taxon>Glires</taxon>
        <taxon>Rodentia</taxon>
        <taxon>Sciuromorpha</taxon>
        <taxon>Sciuridae</taxon>
        <taxon>Xerinae</taxon>
        <taxon>Marmotini</taxon>
        <taxon>Marmota</taxon>
    </lineage>
</organism>
<sequence length="151" mass="17174">MDTRLGNFTTLSPRVSRPICFRVPPPDHWPFLSQSLSLDLWPEANVVSPLLSSSPCLWVSLVFLGSSCGCTWLMEFMEALQQDSWLIPPICKDKDWIKTIHDLWLRGTFIDFSFKEIHIFNTLAFTAMLLLSPNPDHPSLPSHSSSISSRK</sequence>
<evidence type="ECO:0000313" key="2">
    <source>
        <dbReference type="EMBL" id="VTJ80631.1"/>
    </source>
</evidence>
<name>A0A5E4CI88_MARMO</name>
<dbReference type="AlphaFoldDB" id="A0A5E4CI88"/>
<reference evidence="2 3" key="1">
    <citation type="submission" date="2019-04" db="EMBL/GenBank/DDBJ databases">
        <authorList>
            <person name="Alioto T."/>
            <person name="Alioto T."/>
        </authorList>
    </citation>
    <scope>NUCLEOTIDE SEQUENCE [LARGE SCALE GENOMIC DNA]</scope>
</reference>
<keyword evidence="3" id="KW-1185">Reference proteome</keyword>
<reference evidence="1" key="2">
    <citation type="submission" date="2020-08" db="EMBL/GenBank/DDBJ databases">
        <authorList>
            <person name="Shumante A."/>
            <person name="Zimin A.V."/>
            <person name="Puiu D."/>
            <person name="Salzberg S.L."/>
        </authorList>
    </citation>
    <scope>NUCLEOTIDE SEQUENCE</scope>
    <source>
        <strain evidence="1">WC2-LM</strain>
        <tissue evidence="1">Liver</tissue>
    </source>
</reference>
<protein>
    <submittedName>
        <fullName evidence="2">Uncharacterized protein</fullName>
    </submittedName>
</protein>
<gene>
    <name evidence="1" type="ORF">GHT09_018338</name>
    <name evidence="2" type="ORF">MONAX_5E014764</name>
</gene>
<dbReference type="EMBL" id="CABDUW010001324">
    <property type="protein sequence ID" value="VTJ80631.1"/>
    <property type="molecule type" value="Genomic_DNA"/>
</dbReference>
<proteinExistence type="predicted"/>
<dbReference type="Proteomes" id="UP000662637">
    <property type="component" value="Unassembled WGS sequence"/>
</dbReference>